<feature type="region of interest" description="Disordered" evidence="1">
    <location>
        <begin position="33"/>
        <end position="59"/>
    </location>
</feature>
<evidence type="ECO:0000256" key="1">
    <source>
        <dbReference type="SAM" id="MobiDB-lite"/>
    </source>
</evidence>
<name>A0A8K0X437_9PEZI</name>
<evidence type="ECO:0000313" key="3">
    <source>
        <dbReference type="Proteomes" id="UP000813385"/>
    </source>
</evidence>
<dbReference type="EMBL" id="JAGPXD010000003">
    <property type="protein sequence ID" value="KAH7363342.1"/>
    <property type="molecule type" value="Genomic_DNA"/>
</dbReference>
<comment type="caution">
    <text evidence="2">The sequence shown here is derived from an EMBL/GenBank/DDBJ whole genome shotgun (WGS) entry which is preliminary data.</text>
</comment>
<keyword evidence="3" id="KW-1185">Reference proteome</keyword>
<sequence>MPSLPPVFERKEKPENVPRDLRRAALEHKAVETHLERVSKQREANFLQGPEPQDMPSPDPRLIARFHAWYIQPKLELASSKAAEHITLTDLDETAGLRSDTPAPWDGLLDGNSDSDDETDSDTTNSSSGSPETVMSLDSPPYEEPWELINRVLMTSPGPPETGILLPRDPPRDLSAAFTLLTNKKYLIRDSRYHKYPPRDMPRRAGDFVFPPLMTEIAPLGPSPLRTSIEMSEWEELSTGDVFEDGFSWMGAERMATTVVLEYNW</sequence>
<reference evidence="2" key="1">
    <citation type="journal article" date="2021" name="Nat. Commun.">
        <title>Genetic determinants of endophytism in the Arabidopsis root mycobiome.</title>
        <authorList>
            <person name="Mesny F."/>
            <person name="Miyauchi S."/>
            <person name="Thiergart T."/>
            <person name="Pickel B."/>
            <person name="Atanasova L."/>
            <person name="Karlsson M."/>
            <person name="Huettel B."/>
            <person name="Barry K.W."/>
            <person name="Haridas S."/>
            <person name="Chen C."/>
            <person name="Bauer D."/>
            <person name="Andreopoulos W."/>
            <person name="Pangilinan J."/>
            <person name="LaButti K."/>
            <person name="Riley R."/>
            <person name="Lipzen A."/>
            <person name="Clum A."/>
            <person name="Drula E."/>
            <person name="Henrissat B."/>
            <person name="Kohler A."/>
            <person name="Grigoriev I.V."/>
            <person name="Martin F.M."/>
            <person name="Hacquard S."/>
        </authorList>
    </citation>
    <scope>NUCLEOTIDE SEQUENCE</scope>
    <source>
        <strain evidence="2">MPI-CAGE-AT-0016</strain>
    </source>
</reference>
<protein>
    <submittedName>
        <fullName evidence="2">Uncharacterized protein</fullName>
    </submittedName>
</protein>
<feature type="compositionally biased region" description="Basic and acidic residues" evidence="1">
    <location>
        <begin position="33"/>
        <end position="43"/>
    </location>
</feature>
<dbReference type="Proteomes" id="UP000813385">
    <property type="component" value="Unassembled WGS sequence"/>
</dbReference>
<evidence type="ECO:0000313" key="2">
    <source>
        <dbReference type="EMBL" id="KAH7363342.1"/>
    </source>
</evidence>
<gene>
    <name evidence="2" type="ORF">B0T11DRAFT_93003</name>
</gene>
<dbReference type="AlphaFoldDB" id="A0A8K0X437"/>
<proteinExistence type="predicted"/>
<accession>A0A8K0X437</accession>
<organism evidence="2 3">
    <name type="scientific">Plectosphaerella cucumerina</name>
    <dbReference type="NCBI Taxonomy" id="40658"/>
    <lineage>
        <taxon>Eukaryota</taxon>
        <taxon>Fungi</taxon>
        <taxon>Dikarya</taxon>
        <taxon>Ascomycota</taxon>
        <taxon>Pezizomycotina</taxon>
        <taxon>Sordariomycetes</taxon>
        <taxon>Hypocreomycetidae</taxon>
        <taxon>Glomerellales</taxon>
        <taxon>Plectosphaerellaceae</taxon>
        <taxon>Plectosphaerella</taxon>
    </lineage>
</organism>
<feature type="region of interest" description="Disordered" evidence="1">
    <location>
        <begin position="95"/>
        <end position="141"/>
    </location>
</feature>